<evidence type="ECO:0000256" key="9">
    <source>
        <dbReference type="ARBA" id="ARBA00023136"/>
    </source>
</evidence>
<comment type="subcellular location">
    <subcellularLocation>
        <location evidence="1">Membrane</location>
        <topology evidence="1">Multi-pass membrane protein</topology>
    </subcellularLocation>
</comment>
<dbReference type="GO" id="GO:0006814">
    <property type="term" value="P:sodium ion transport"/>
    <property type="evidence" value="ECO:0007669"/>
    <property type="project" value="UniProtKB-KW"/>
</dbReference>
<evidence type="ECO:0000259" key="12">
    <source>
        <dbReference type="Pfam" id="PF00999"/>
    </source>
</evidence>
<feature type="transmembrane region" description="Helical" evidence="11">
    <location>
        <begin position="268"/>
        <end position="287"/>
    </location>
</feature>
<evidence type="ECO:0000256" key="3">
    <source>
        <dbReference type="ARBA" id="ARBA00022448"/>
    </source>
</evidence>
<accession>A0A430AET6</accession>
<evidence type="ECO:0000256" key="8">
    <source>
        <dbReference type="ARBA" id="ARBA00023065"/>
    </source>
</evidence>
<keyword evidence="9 11" id="KW-0472">Membrane</keyword>
<keyword evidence="4" id="KW-0050">Antiport</keyword>
<feature type="transmembrane region" description="Helical" evidence="11">
    <location>
        <begin position="109"/>
        <end position="133"/>
    </location>
</feature>
<reference evidence="13 14" key="1">
    <citation type="submission" date="2017-05" db="EMBL/GenBank/DDBJ databases">
        <title>Vagococcus spp. assemblies.</title>
        <authorList>
            <person name="Gulvik C.A."/>
        </authorList>
    </citation>
    <scope>NUCLEOTIDE SEQUENCE [LARGE SCALE GENOMIC DNA]</scope>
    <source>
        <strain evidence="13 14">DSM 24756</strain>
    </source>
</reference>
<evidence type="ECO:0000313" key="13">
    <source>
        <dbReference type="EMBL" id="RSU05960.1"/>
    </source>
</evidence>
<feature type="transmembrane region" description="Helical" evidence="11">
    <location>
        <begin position="175"/>
        <end position="198"/>
    </location>
</feature>
<name>A0A430AET6_9ENTE</name>
<dbReference type="InterPro" id="IPR038770">
    <property type="entry name" value="Na+/solute_symporter_sf"/>
</dbReference>
<feature type="domain" description="Cation/H+ exchanger transmembrane" evidence="12">
    <location>
        <begin position="18"/>
        <end position="376"/>
    </location>
</feature>
<protein>
    <recommendedName>
        <fullName evidence="12">Cation/H+ exchanger transmembrane domain-containing protein</fullName>
    </recommendedName>
</protein>
<sequence>MESFIIMTLIILIGTKFSEWVCQKLALPTVIGALVMGVILGPAVLSWLKPDTMIDAVAKIGVLLLMFIAGLESDLTLLKKYFRPAVTVAFFGVLFPIVFFFFLGEWLNLSFQAVLFLGLIFSATSVSISVQVLREYKKLDSEEGAITLGAAVVDDILVIILLSLFTSFVSSKESAVSLVSICLLVLPKLAFFGLLYVFGKYLLPFVDKWIQKRKNFQSVAALGFCLCLISGVLAEFVGMSDVLGAFFMGLCFARTSMVKEVDHHMQAIGSLFFMPFFFVSIGLSVQFDVVKNNFWLIGVVAILAILSKQLGGYLGAKIWKVKHQVAMVVGAGMVSRGEMALILVQIGYKHKLITSTMYSVCIVAAIVTTLVSPFLMKKMISKQKN</sequence>
<dbReference type="GO" id="GO:0015297">
    <property type="term" value="F:antiporter activity"/>
    <property type="evidence" value="ECO:0007669"/>
    <property type="project" value="UniProtKB-KW"/>
</dbReference>
<evidence type="ECO:0000313" key="14">
    <source>
        <dbReference type="Proteomes" id="UP000288669"/>
    </source>
</evidence>
<dbReference type="InterPro" id="IPR006153">
    <property type="entry name" value="Cation/H_exchanger_TM"/>
</dbReference>
<feature type="transmembrane region" description="Helical" evidence="11">
    <location>
        <begin position="85"/>
        <end position="103"/>
    </location>
</feature>
<dbReference type="GO" id="GO:1902600">
    <property type="term" value="P:proton transmembrane transport"/>
    <property type="evidence" value="ECO:0007669"/>
    <property type="project" value="InterPro"/>
</dbReference>
<evidence type="ECO:0000256" key="10">
    <source>
        <dbReference type="ARBA" id="ARBA00023201"/>
    </source>
</evidence>
<keyword evidence="10" id="KW-0739">Sodium transport</keyword>
<feature type="transmembrane region" description="Helical" evidence="11">
    <location>
        <begin position="352"/>
        <end position="375"/>
    </location>
</feature>
<evidence type="ECO:0000256" key="6">
    <source>
        <dbReference type="ARBA" id="ARBA00022989"/>
    </source>
</evidence>
<dbReference type="EMBL" id="NGJZ01000005">
    <property type="protein sequence ID" value="RSU05960.1"/>
    <property type="molecule type" value="Genomic_DNA"/>
</dbReference>
<dbReference type="AlphaFoldDB" id="A0A430AET6"/>
<evidence type="ECO:0000256" key="5">
    <source>
        <dbReference type="ARBA" id="ARBA00022692"/>
    </source>
</evidence>
<evidence type="ECO:0000256" key="2">
    <source>
        <dbReference type="ARBA" id="ARBA00005551"/>
    </source>
</evidence>
<keyword evidence="8" id="KW-0406">Ion transport</keyword>
<feature type="transmembrane region" description="Helical" evidence="11">
    <location>
        <begin position="145"/>
        <end position="169"/>
    </location>
</feature>
<dbReference type="Pfam" id="PF00999">
    <property type="entry name" value="Na_H_Exchanger"/>
    <property type="match status" value="1"/>
</dbReference>
<keyword evidence="3" id="KW-0813">Transport</keyword>
<comment type="caution">
    <text evidence="13">The sequence shown here is derived from an EMBL/GenBank/DDBJ whole genome shotgun (WGS) entry which is preliminary data.</text>
</comment>
<dbReference type="Proteomes" id="UP000288669">
    <property type="component" value="Unassembled WGS sequence"/>
</dbReference>
<feature type="transmembrane region" description="Helical" evidence="11">
    <location>
        <begin position="219"/>
        <end position="237"/>
    </location>
</feature>
<gene>
    <name evidence="13" type="ORF">CBF30_11660</name>
</gene>
<comment type="similarity">
    <text evidence="2">Belongs to the monovalent cation:proton antiporter 2 (CPA2) transporter (TC 2.A.37) family.</text>
</comment>
<dbReference type="PANTHER" id="PTHR43562">
    <property type="entry name" value="NAPA-TYPE SODIUM/HYDROGEN ANTIPORTER"/>
    <property type="match status" value="1"/>
</dbReference>
<evidence type="ECO:0000256" key="4">
    <source>
        <dbReference type="ARBA" id="ARBA00022449"/>
    </source>
</evidence>
<feature type="transmembrane region" description="Helical" evidence="11">
    <location>
        <begin position="60"/>
        <end position="78"/>
    </location>
</feature>
<dbReference type="PANTHER" id="PTHR43562:SF3">
    <property type="entry name" value="SODIUM ION_PROTON EXCHANGER (EUROFUNG)"/>
    <property type="match status" value="1"/>
</dbReference>
<keyword evidence="5 11" id="KW-0812">Transmembrane</keyword>
<dbReference type="OrthoDB" id="9793589at2"/>
<dbReference type="GO" id="GO:0016020">
    <property type="term" value="C:membrane"/>
    <property type="evidence" value="ECO:0007669"/>
    <property type="project" value="UniProtKB-SubCell"/>
</dbReference>
<keyword evidence="7" id="KW-0915">Sodium</keyword>
<keyword evidence="6 11" id="KW-1133">Transmembrane helix</keyword>
<feature type="transmembrane region" description="Helical" evidence="11">
    <location>
        <begin position="25"/>
        <end position="48"/>
    </location>
</feature>
<feature type="transmembrane region" description="Helical" evidence="11">
    <location>
        <begin position="293"/>
        <end position="313"/>
    </location>
</feature>
<dbReference type="Gene3D" id="1.20.1530.20">
    <property type="match status" value="1"/>
</dbReference>
<evidence type="ECO:0000256" key="11">
    <source>
        <dbReference type="SAM" id="Phobius"/>
    </source>
</evidence>
<evidence type="ECO:0000256" key="7">
    <source>
        <dbReference type="ARBA" id="ARBA00023053"/>
    </source>
</evidence>
<organism evidence="13 14">
    <name type="scientific">Vagococcus entomophilus</name>
    <dbReference type="NCBI Taxonomy" id="1160095"/>
    <lineage>
        <taxon>Bacteria</taxon>
        <taxon>Bacillati</taxon>
        <taxon>Bacillota</taxon>
        <taxon>Bacilli</taxon>
        <taxon>Lactobacillales</taxon>
        <taxon>Enterococcaceae</taxon>
        <taxon>Vagococcus</taxon>
    </lineage>
</organism>
<dbReference type="RefSeq" id="WP_126827071.1">
    <property type="nucleotide sequence ID" value="NZ_JBHLWU010000004.1"/>
</dbReference>
<proteinExistence type="inferred from homology"/>
<keyword evidence="14" id="KW-1185">Reference proteome</keyword>
<evidence type="ECO:0000256" key="1">
    <source>
        <dbReference type="ARBA" id="ARBA00004141"/>
    </source>
</evidence>